<dbReference type="Pfam" id="PF00583">
    <property type="entry name" value="Acetyltransf_1"/>
    <property type="match status" value="1"/>
</dbReference>
<dbReference type="InterPro" id="IPR000182">
    <property type="entry name" value="GNAT_dom"/>
</dbReference>
<dbReference type="RefSeq" id="WP_076340888.1">
    <property type="nucleotide sequence ID" value="NZ_CAMRDH010000065.1"/>
</dbReference>
<comment type="caution">
    <text evidence="7">The sequence shown here is derived from an EMBL/GenBank/DDBJ whole genome shotgun (WGS) entry which is preliminary data.</text>
</comment>
<dbReference type="STRING" id="1862672.BO225_03425"/>
<keyword evidence="8" id="KW-1185">Reference proteome</keyword>
<dbReference type="Gene3D" id="3.40.630.30">
    <property type="match status" value="1"/>
</dbReference>
<gene>
    <name evidence="7" type="ORF">BO225_03425</name>
</gene>
<dbReference type="PANTHER" id="PTHR43420:SF44">
    <property type="entry name" value="ACETYLTRANSFERASE YPEA"/>
    <property type="match status" value="1"/>
</dbReference>
<name>A0A1U7NP52_9FIRM</name>
<evidence type="ECO:0000313" key="8">
    <source>
        <dbReference type="Proteomes" id="UP000186705"/>
    </source>
</evidence>
<dbReference type="Proteomes" id="UP000186705">
    <property type="component" value="Unassembled WGS sequence"/>
</dbReference>
<comment type="catalytic activity">
    <reaction evidence="5">
        <text>N-terminal L-alanyl-[ribosomal protein bS18] + acetyl-CoA = N-terminal N(alpha)-acetyl-L-alanyl-[ribosomal protein bS18] + CoA + H(+)</text>
        <dbReference type="Rhea" id="RHEA:43756"/>
        <dbReference type="Rhea" id="RHEA-COMP:10676"/>
        <dbReference type="Rhea" id="RHEA-COMP:10677"/>
        <dbReference type="ChEBI" id="CHEBI:15378"/>
        <dbReference type="ChEBI" id="CHEBI:57287"/>
        <dbReference type="ChEBI" id="CHEBI:57288"/>
        <dbReference type="ChEBI" id="CHEBI:64718"/>
        <dbReference type="ChEBI" id="CHEBI:83683"/>
        <dbReference type="EC" id="2.3.1.266"/>
    </reaction>
</comment>
<comment type="function">
    <text evidence="5">Acetylates the N-terminal alanine of ribosomal protein bS18.</text>
</comment>
<dbReference type="CDD" id="cd04301">
    <property type="entry name" value="NAT_SF"/>
    <property type="match status" value="1"/>
</dbReference>
<comment type="subcellular location">
    <subcellularLocation>
        <location evidence="5">Cytoplasm</location>
    </subcellularLocation>
</comment>
<dbReference type="OrthoDB" id="9794566at2"/>
<dbReference type="NCBIfam" id="TIGR01575">
    <property type="entry name" value="rimI"/>
    <property type="match status" value="1"/>
</dbReference>
<comment type="similarity">
    <text evidence="1 5">Belongs to the acetyltransferase family. RimI subfamily.</text>
</comment>
<evidence type="ECO:0000256" key="5">
    <source>
        <dbReference type="RuleBase" id="RU363094"/>
    </source>
</evidence>
<sequence>MIDFIEMDLSHAKAVFELEQKCFSDPWTYDNICYEIEGNPFSTGWLMLEGKKIVGFAFLWILFERADIADIAIAPEERNNGYGMEFLKFLEMEAIQKGCELFSLEVKESNQTARHLYEKFGFIETNRSKKYYSDGQTAIYMSKPIGGI</sequence>
<organism evidence="7 8">
    <name type="scientific">Dubosiella newyorkensis</name>
    <dbReference type="NCBI Taxonomy" id="1862672"/>
    <lineage>
        <taxon>Bacteria</taxon>
        <taxon>Bacillati</taxon>
        <taxon>Bacillota</taxon>
        <taxon>Erysipelotrichia</taxon>
        <taxon>Erysipelotrichales</taxon>
        <taxon>Erysipelotrichaceae</taxon>
        <taxon>Dubosiella</taxon>
    </lineage>
</organism>
<dbReference type="AlphaFoldDB" id="A0A1U7NP52"/>
<dbReference type="InterPro" id="IPR006464">
    <property type="entry name" value="AcTrfase_RimI/Ard1"/>
</dbReference>
<dbReference type="InterPro" id="IPR016181">
    <property type="entry name" value="Acyl_CoA_acyltransferase"/>
</dbReference>
<evidence type="ECO:0000256" key="4">
    <source>
        <dbReference type="ARBA" id="ARBA00023315"/>
    </source>
</evidence>
<evidence type="ECO:0000256" key="3">
    <source>
        <dbReference type="ARBA" id="ARBA00022679"/>
    </source>
</evidence>
<dbReference type="InterPro" id="IPR050680">
    <property type="entry name" value="YpeA/RimI_acetyltransf"/>
</dbReference>
<dbReference type="EMBL" id="MPKA01000053">
    <property type="protein sequence ID" value="OLU47261.1"/>
    <property type="molecule type" value="Genomic_DNA"/>
</dbReference>
<accession>A0A1U7NP52</accession>
<dbReference type="SUPFAM" id="SSF55729">
    <property type="entry name" value="Acyl-CoA N-acyltransferases (Nat)"/>
    <property type="match status" value="1"/>
</dbReference>
<reference evidence="7 8" key="1">
    <citation type="submission" date="2016-11" db="EMBL/GenBank/DDBJ databases">
        <title>Description of two novel members of the family Erysipelotrichaceae: Ileibacterium lipovorans gen. nov., sp. nov. and Dubosiella newyorkensis, gen. nov., sp. nov.</title>
        <authorList>
            <person name="Cox L.M."/>
            <person name="Sohn J."/>
            <person name="Tyrrell K.L."/>
            <person name="Citron D.M."/>
            <person name="Lawson P.A."/>
            <person name="Patel N.B."/>
            <person name="Iizumi T."/>
            <person name="Perez-Perez G.I."/>
            <person name="Goldstein E.J."/>
            <person name="Blaser M.J."/>
        </authorList>
    </citation>
    <scope>NUCLEOTIDE SEQUENCE [LARGE SCALE GENOMIC DNA]</scope>
    <source>
        <strain evidence="7 8">NYU-BL-A4</strain>
    </source>
</reference>
<evidence type="ECO:0000256" key="2">
    <source>
        <dbReference type="ARBA" id="ARBA00022490"/>
    </source>
</evidence>
<keyword evidence="2 5" id="KW-0963">Cytoplasm</keyword>
<keyword evidence="3 7" id="KW-0808">Transferase</keyword>
<dbReference type="GO" id="GO:0008999">
    <property type="term" value="F:protein-N-terminal-alanine acetyltransferase activity"/>
    <property type="evidence" value="ECO:0007669"/>
    <property type="project" value="UniProtKB-EC"/>
</dbReference>
<dbReference type="PANTHER" id="PTHR43420">
    <property type="entry name" value="ACETYLTRANSFERASE"/>
    <property type="match status" value="1"/>
</dbReference>
<keyword evidence="4" id="KW-0012">Acyltransferase</keyword>
<proteinExistence type="inferred from homology"/>
<evidence type="ECO:0000259" key="6">
    <source>
        <dbReference type="PROSITE" id="PS51186"/>
    </source>
</evidence>
<evidence type="ECO:0000313" key="7">
    <source>
        <dbReference type="EMBL" id="OLU47261.1"/>
    </source>
</evidence>
<dbReference type="PROSITE" id="PS51186">
    <property type="entry name" value="GNAT"/>
    <property type="match status" value="1"/>
</dbReference>
<dbReference type="EC" id="2.3.1.266" evidence="5"/>
<dbReference type="GO" id="GO:0005737">
    <property type="term" value="C:cytoplasm"/>
    <property type="evidence" value="ECO:0007669"/>
    <property type="project" value="UniProtKB-SubCell"/>
</dbReference>
<dbReference type="GeneID" id="78274998"/>
<evidence type="ECO:0000256" key="1">
    <source>
        <dbReference type="ARBA" id="ARBA00005395"/>
    </source>
</evidence>
<feature type="domain" description="N-acetyltransferase" evidence="6">
    <location>
        <begin position="2"/>
        <end position="146"/>
    </location>
</feature>
<protein>
    <recommendedName>
        <fullName evidence="5">[Ribosomal protein bS18]-alanine N-acetyltransferase</fullName>
        <ecNumber evidence="5">2.3.1.266</ecNumber>
    </recommendedName>
</protein>